<sequence length="400" mass="41884">MTTMKALFAQLLLLQTTIGIRTLPLFHSRLVAARCSADKAILATPARCQLEFKTQTAPRISAIVLSYEEQDSAAPAVAAAYSAAGIATAVVWTACAIIALSTHPNAAINAACGLRHNVLTIAQALAFPLPLAWAVVASLHSAAKVGWKRLSSTTYRRLNLGLAAASAWMFAASAFMPAFAYGYDMYSRPLKVAATATHALTVALCMGVWARTVRSSPAPLTGHYVPRIVRGFVGSLATLSPKGASADPDTFEGSDGRAEYALCALLFGWFAVLPVVSPFPLATVPAILGKRMSRAASGWSFLAAVVAFTLKDAAERGRISASTFVTLRRGLAVGCGVHLFIIMLKLAGVDGGGLLLPGQGLWKFYANAMAVPFAFGASIAMHGLALFTACTPPPAKSISE</sequence>
<feature type="chain" id="PRO_5031345165" evidence="2">
    <location>
        <begin position="20"/>
        <end position="400"/>
    </location>
</feature>
<keyword evidence="1" id="KW-1133">Transmembrane helix</keyword>
<protein>
    <submittedName>
        <fullName evidence="3">Uncharacterized protein</fullName>
    </submittedName>
</protein>
<reference evidence="3" key="1">
    <citation type="submission" date="2021-01" db="EMBL/GenBank/DDBJ databases">
        <authorList>
            <person name="Corre E."/>
            <person name="Pelletier E."/>
            <person name="Niang G."/>
            <person name="Scheremetjew M."/>
            <person name="Finn R."/>
            <person name="Kale V."/>
            <person name="Holt S."/>
            <person name="Cochrane G."/>
            <person name="Meng A."/>
            <person name="Brown T."/>
            <person name="Cohen L."/>
        </authorList>
    </citation>
    <scope>NUCLEOTIDE SEQUENCE</scope>
    <source>
        <strain evidence="3">PLY182g</strain>
    </source>
</reference>
<feature type="transmembrane region" description="Helical" evidence="1">
    <location>
        <begin position="118"/>
        <end position="139"/>
    </location>
</feature>
<keyword evidence="1" id="KW-0472">Membrane</keyword>
<feature type="transmembrane region" description="Helical" evidence="1">
    <location>
        <begin position="331"/>
        <end position="349"/>
    </location>
</feature>
<dbReference type="EMBL" id="HBEY01028018">
    <property type="protein sequence ID" value="CAD8609907.1"/>
    <property type="molecule type" value="Transcribed_RNA"/>
</dbReference>
<evidence type="ECO:0000256" key="1">
    <source>
        <dbReference type="SAM" id="Phobius"/>
    </source>
</evidence>
<gene>
    <name evidence="3" type="ORF">CPEL01642_LOCUS13285</name>
</gene>
<feature type="signal peptide" evidence="2">
    <location>
        <begin position="1"/>
        <end position="19"/>
    </location>
</feature>
<feature type="transmembrane region" description="Helical" evidence="1">
    <location>
        <begin position="369"/>
        <end position="390"/>
    </location>
</feature>
<dbReference type="AlphaFoldDB" id="A0A7S0LEB5"/>
<accession>A0A7S0LEB5</accession>
<feature type="transmembrane region" description="Helical" evidence="1">
    <location>
        <begin position="160"/>
        <end position="180"/>
    </location>
</feature>
<feature type="transmembrane region" description="Helical" evidence="1">
    <location>
        <begin position="192"/>
        <end position="210"/>
    </location>
</feature>
<keyword evidence="1" id="KW-0812">Transmembrane</keyword>
<organism evidence="3">
    <name type="scientific">Coccolithus braarudii</name>
    <dbReference type="NCBI Taxonomy" id="221442"/>
    <lineage>
        <taxon>Eukaryota</taxon>
        <taxon>Haptista</taxon>
        <taxon>Haptophyta</taxon>
        <taxon>Prymnesiophyceae</taxon>
        <taxon>Coccolithales</taxon>
        <taxon>Coccolithaceae</taxon>
        <taxon>Coccolithus</taxon>
    </lineage>
</organism>
<name>A0A7S0LEB5_9EUKA</name>
<proteinExistence type="predicted"/>
<keyword evidence="2" id="KW-0732">Signal</keyword>
<evidence type="ECO:0000256" key="2">
    <source>
        <dbReference type="SAM" id="SignalP"/>
    </source>
</evidence>
<feature type="transmembrane region" description="Helical" evidence="1">
    <location>
        <begin position="292"/>
        <end position="310"/>
    </location>
</feature>
<evidence type="ECO:0000313" key="3">
    <source>
        <dbReference type="EMBL" id="CAD8609907.1"/>
    </source>
</evidence>
<feature type="transmembrane region" description="Helical" evidence="1">
    <location>
        <begin position="260"/>
        <end position="280"/>
    </location>
</feature>